<keyword evidence="4" id="KW-0187">Copper transport</keyword>
<comment type="subcellular location">
    <subcellularLocation>
        <location evidence="4">Membrane</location>
        <topology evidence="4">Multi-pass membrane protein</topology>
    </subcellularLocation>
</comment>
<dbReference type="InterPro" id="IPR007274">
    <property type="entry name" value="Cop_transporter"/>
</dbReference>
<comment type="similarity">
    <text evidence="4">Belongs to the copper transporter (Ctr) (TC 1.A.56) family. SLC31A subfamily.</text>
</comment>
<dbReference type="PANTHER" id="PTHR12483:SF115">
    <property type="entry name" value="COPPER TRANSPORT PROTEIN"/>
    <property type="match status" value="1"/>
</dbReference>
<protein>
    <recommendedName>
        <fullName evidence="4">Copper transport protein</fullName>
    </recommendedName>
</protein>
<organism evidence="5 6">
    <name type="scientific">Sclerotinia sclerotiorum (strain ATCC 18683 / 1980 / Ss-1)</name>
    <name type="common">White mold</name>
    <name type="synonym">Whetzelinia sclerotiorum</name>
    <dbReference type="NCBI Taxonomy" id="665079"/>
    <lineage>
        <taxon>Eukaryota</taxon>
        <taxon>Fungi</taxon>
        <taxon>Dikarya</taxon>
        <taxon>Ascomycota</taxon>
        <taxon>Pezizomycotina</taxon>
        <taxon>Leotiomycetes</taxon>
        <taxon>Helotiales</taxon>
        <taxon>Sclerotiniaceae</taxon>
        <taxon>Sclerotinia</taxon>
    </lineage>
</organism>
<evidence type="ECO:0000256" key="3">
    <source>
        <dbReference type="ARBA" id="ARBA00023136"/>
    </source>
</evidence>
<keyword evidence="1 4" id="KW-0812">Transmembrane</keyword>
<keyword evidence="3 4" id="KW-0472">Membrane</keyword>
<proteinExistence type="inferred from homology"/>
<evidence type="ECO:0000313" key="5">
    <source>
        <dbReference type="EMBL" id="APA06901.1"/>
    </source>
</evidence>
<feature type="transmembrane region" description="Helical" evidence="4">
    <location>
        <begin position="125"/>
        <end position="142"/>
    </location>
</feature>
<dbReference type="AlphaFoldDB" id="A0A1D9PW24"/>
<keyword evidence="4" id="KW-0813">Transport</keyword>
<dbReference type="GO" id="GO:0005375">
    <property type="term" value="F:copper ion transmembrane transporter activity"/>
    <property type="evidence" value="ECO:0007669"/>
    <property type="project" value="UniProtKB-UniRule"/>
</dbReference>
<keyword evidence="4" id="KW-0186">Copper</keyword>
<feature type="transmembrane region" description="Helical" evidence="4">
    <location>
        <begin position="102"/>
        <end position="119"/>
    </location>
</feature>
<keyword evidence="2 4" id="KW-1133">Transmembrane helix</keyword>
<keyword evidence="4" id="KW-0406">Ion transport</keyword>
<dbReference type="GO" id="GO:0016020">
    <property type="term" value="C:membrane"/>
    <property type="evidence" value="ECO:0007669"/>
    <property type="project" value="UniProtKB-SubCell"/>
</dbReference>
<dbReference type="Pfam" id="PF04145">
    <property type="entry name" value="Ctr"/>
    <property type="match status" value="1"/>
</dbReference>
<dbReference type="PANTHER" id="PTHR12483">
    <property type="entry name" value="SOLUTE CARRIER FAMILY 31 COPPER TRANSPORTERS"/>
    <property type="match status" value="1"/>
</dbReference>
<evidence type="ECO:0000256" key="4">
    <source>
        <dbReference type="RuleBase" id="RU367022"/>
    </source>
</evidence>
<dbReference type="OrthoDB" id="161814at2759"/>
<evidence type="ECO:0000313" key="6">
    <source>
        <dbReference type="Proteomes" id="UP000177798"/>
    </source>
</evidence>
<reference evidence="6" key="1">
    <citation type="journal article" date="2017" name="Genome Biol. Evol.">
        <title>The complete genome sequence of the phytopathogenic fungus Sclerotinia sclerotiorum reveals insights into the genome architecture of broad host range pathogens.</title>
        <authorList>
            <person name="Derbyshire M."/>
            <person name="Denton-Giles M."/>
            <person name="Hegedus D."/>
            <person name="Seifbarghy S."/>
            <person name="Rollins J."/>
            <person name="van Kan J."/>
            <person name="Seidl M.F."/>
            <person name="Faino L."/>
            <person name="Mbengue M."/>
            <person name="Navaud O."/>
            <person name="Raffaele S."/>
            <person name="Hammond-Kosack K."/>
            <person name="Heard S."/>
            <person name="Oliver R."/>
        </authorList>
    </citation>
    <scope>NUCLEOTIDE SEQUENCE [LARGE SCALE GENOMIC DNA]</scope>
    <source>
        <strain evidence="6">ATCC 18683 / 1980 / Ss-1</strain>
    </source>
</reference>
<dbReference type="VEuPathDB" id="FungiDB:sscle_02g016710"/>
<dbReference type="Proteomes" id="UP000177798">
    <property type="component" value="Chromosome 2"/>
</dbReference>
<evidence type="ECO:0000256" key="1">
    <source>
        <dbReference type="ARBA" id="ARBA00022692"/>
    </source>
</evidence>
<name>A0A1D9PW24_SCLS1</name>
<sequence length="154" mass="17639">MDHSHMDHSMHGMGMDMGGDSCNMNMLFTWDTTNLCIIFRWWHIRSTFSLLISLLGVVAITAGYEGIRSLARRYESWVEKQQASITRRNQEEVGQRAHIIKAALYAFQYFYAFMLMLLFMTYNGWVMISVGVGAFVGFLIFGKNLSASKETACH</sequence>
<evidence type="ECO:0000256" key="2">
    <source>
        <dbReference type="ARBA" id="ARBA00022989"/>
    </source>
</evidence>
<dbReference type="EMBL" id="CP017815">
    <property type="protein sequence ID" value="APA06901.1"/>
    <property type="molecule type" value="Genomic_DNA"/>
</dbReference>
<accession>A0A1D9PW24</accession>
<feature type="transmembrane region" description="Helical" evidence="4">
    <location>
        <begin position="48"/>
        <end position="67"/>
    </location>
</feature>
<gene>
    <name evidence="5" type="ORF">sscle_02g016710</name>
</gene>